<protein>
    <recommendedName>
        <fullName evidence="2">Aerotolerance regulator N-terminal domain-containing protein</fullName>
    </recommendedName>
</protein>
<feature type="transmembrane region" description="Helical" evidence="1">
    <location>
        <begin position="44"/>
        <end position="66"/>
    </location>
</feature>
<gene>
    <name evidence="3" type="ORF">AUC43_12305</name>
</gene>
<dbReference type="EMBL" id="CP013909">
    <property type="protein sequence ID" value="ALW85805.1"/>
    <property type="molecule type" value="Genomic_DNA"/>
</dbReference>
<proteinExistence type="predicted"/>
<evidence type="ECO:0000256" key="1">
    <source>
        <dbReference type="SAM" id="Phobius"/>
    </source>
</evidence>
<dbReference type="InterPro" id="IPR024163">
    <property type="entry name" value="Aerotolerance_reg_N"/>
</dbReference>
<evidence type="ECO:0000313" key="3">
    <source>
        <dbReference type="EMBL" id="ALW85805.1"/>
    </source>
</evidence>
<feature type="domain" description="Aerotolerance regulator N-terminal" evidence="2">
    <location>
        <begin position="3"/>
        <end position="64"/>
    </location>
</feature>
<reference evidence="3 4" key="1">
    <citation type="submission" date="2015-12" db="EMBL/GenBank/DDBJ databases">
        <authorList>
            <person name="Shamseldin A."/>
            <person name="Moawad H."/>
            <person name="Abd El-Rahim W.M."/>
            <person name="Sadowsky M.J."/>
        </authorList>
    </citation>
    <scope>NUCLEOTIDE SEQUENCE [LARGE SCALE GENOMIC DNA]</scope>
    <source>
        <strain evidence="3 4">DG5B</strain>
    </source>
</reference>
<keyword evidence="1" id="KW-0472">Membrane</keyword>
<keyword evidence="1" id="KW-1133">Transmembrane helix</keyword>
<sequence length="538" mass="57573">MGLLVPVAIHLWNRRPGREVAVGSLRWLEAGANRRLRNLKPEQLWLLLLRAALLAVLALSLAGPVWRQALPAGRGQVLVSPELIGTPALAASRPLVDSLRRKGYALRWLASGFPKMSRAAWRADSLGQRDSARLLAAVSPSAANFQWARVQQAAGTFPGQPLFVLTPASLRGFQGTQSPLPANVTWQALPNAASETWVQAAALRGDSLRLLLGQSNETRTSFRVVSVARPAAGGLVRLAEVPPLRFETNADGSQLQPIASASGTVAKQLTPIQVRSKPLRIIIYATADYASDARYLQAGLRAAAAGLPVPLALSTTSTPPSPTTSPDWLFWLTDAPLPVTWRDAVKAGAQVWQEAPGAGVVDKASLAVTEADETPATIFRRSTKQPSPATAAASYPLWTDGRGRAVLSRQKWGQGAFYQLATRLAPAWSDMADNPTLPTRLLTLLQPETADAVDIAEPALAQELASHDQRALDPTQLRLSAGTAPGAPAVATPSAVTQSFRQSDLRPWLVLIAGLLFALERLLARRREMQALPSSTVL</sequence>
<dbReference type="STRING" id="1411621.AUC43_12305"/>
<keyword evidence="1" id="KW-0812">Transmembrane</keyword>
<dbReference type="InterPro" id="IPR011933">
    <property type="entry name" value="Double_TM_dom"/>
</dbReference>
<dbReference type="Pfam" id="PF07584">
    <property type="entry name" value="BatA"/>
    <property type="match status" value="1"/>
</dbReference>
<evidence type="ECO:0000259" key="2">
    <source>
        <dbReference type="Pfam" id="PF07584"/>
    </source>
</evidence>
<name>A0A0U4AYG7_9BACT</name>
<accession>A0A0U4AYG7</accession>
<evidence type="ECO:0000313" key="4">
    <source>
        <dbReference type="Proteomes" id="UP000059542"/>
    </source>
</evidence>
<dbReference type="NCBIfam" id="TIGR02226">
    <property type="entry name" value="two_anch"/>
    <property type="match status" value="1"/>
</dbReference>
<dbReference type="KEGG" id="hyg:AUC43_12305"/>
<organism evidence="3 4">
    <name type="scientific">Hymenobacter sedentarius</name>
    <dbReference type="NCBI Taxonomy" id="1411621"/>
    <lineage>
        <taxon>Bacteria</taxon>
        <taxon>Pseudomonadati</taxon>
        <taxon>Bacteroidota</taxon>
        <taxon>Cytophagia</taxon>
        <taxon>Cytophagales</taxon>
        <taxon>Hymenobacteraceae</taxon>
        <taxon>Hymenobacter</taxon>
    </lineage>
</organism>
<dbReference type="Proteomes" id="UP000059542">
    <property type="component" value="Chromosome"/>
</dbReference>
<dbReference type="AlphaFoldDB" id="A0A0U4AYG7"/>
<keyword evidence="4" id="KW-1185">Reference proteome</keyword>